<dbReference type="RefSeq" id="WP_011900525.1">
    <property type="nucleotide sequence ID" value="NZ_JAAVJF010000001.1"/>
</dbReference>
<protein>
    <submittedName>
        <fullName evidence="2">Uncharacterized protein</fullName>
    </submittedName>
</protein>
<dbReference type="OMA" id="MTPTETS"/>
<name>A0A7L4P8F2_9CREN</name>
<evidence type="ECO:0000313" key="2">
    <source>
        <dbReference type="EMBL" id="NYR14450.1"/>
    </source>
</evidence>
<evidence type="ECO:0000313" key="3">
    <source>
        <dbReference type="Proteomes" id="UP000554766"/>
    </source>
</evidence>
<feature type="transmembrane region" description="Helical" evidence="1">
    <location>
        <begin position="78"/>
        <end position="96"/>
    </location>
</feature>
<keyword evidence="1" id="KW-1133">Transmembrane helix</keyword>
<sequence length="99" mass="9675">MTPTETSAAVAAIAVGVYLVASSLGLVGFAVNLLAAVGLVAFGISLMALDRTRPSALWGGLLAIVGVALGAGPSASPLLVVGVVLVFLGLFALIAGTKR</sequence>
<dbReference type="GeneID" id="5055230"/>
<organism evidence="2 3">
    <name type="scientific">Pyrobaculum arsenaticum</name>
    <dbReference type="NCBI Taxonomy" id="121277"/>
    <lineage>
        <taxon>Archaea</taxon>
        <taxon>Thermoproteota</taxon>
        <taxon>Thermoprotei</taxon>
        <taxon>Thermoproteales</taxon>
        <taxon>Thermoproteaceae</taxon>
        <taxon>Pyrobaculum</taxon>
    </lineage>
</organism>
<dbReference type="Proteomes" id="UP000554766">
    <property type="component" value="Unassembled WGS sequence"/>
</dbReference>
<keyword evidence="1" id="KW-0472">Membrane</keyword>
<evidence type="ECO:0000256" key="1">
    <source>
        <dbReference type="SAM" id="Phobius"/>
    </source>
</evidence>
<gene>
    <name evidence="2" type="ORF">HC235_00370</name>
</gene>
<feature type="transmembrane region" description="Helical" evidence="1">
    <location>
        <begin position="56"/>
        <end position="72"/>
    </location>
</feature>
<reference evidence="2 3" key="1">
    <citation type="journal article" date="2020" name="Nat. Commun.">
        <title>The structures of two archaeal type IV pili illuminate evolutionary relationships.</title>
        <authorList>
            <person name="Wang F."/>
            <person name="Baquero D.P."/>
            <person name="Su Z."/>
            <person name="Beltran L.C."/>
            <person name="Prangishvili D."/>
            <person name="Krupovic M."/>
            <person name="Egelman E.H."/>
        </authorList>
    </citation>
    <scope>NUCLEOTIDE SEQUENCE [LARGE SCALE GENOMIC DNA]</scope>
    <source>
        <strain evidence="2 3">2GA</strain>
    </source>
</reference>
<comment type="caution">
    <text evidence="2">The sequence shown here is derived from an EMBL/GenBank/DDBJ whole genome shotgun (WGS) entry which is preliminary data.</text>
</comment>
<accession>A0A7L4P8F2</accession>
<proteinExistence type="predicted"/>
<dbReference type="EMBL" id="JAAVJF010000001">
    <property type="protein sequence ID" value="NYR14450.1"/>
    <property type="molecule type" value="Genomic_DNA"/>
</dbReference>
<feature type="transmembrane region" description="Helical" evidence="1">
    <location>
        <begin position="7"/>
        <end position="24"/>
    </location>
</feature>
<dbReference type="AlphaFoldDB" id="A0A7L4P8F2"/>
<keyword evidence="3" id="KW-1185">Reference proteome</keyword>
<keyword evidence="1" id="KW-0812">Transmembrane</keyword>